<reference evidence="1 2" key="1">
    <citation type="submission" date="2019-09" db="EMBL/GenBank/DDBJ databases">
        <title>Phylogeny of genus Pseudoclavibacter and closely related genus.</title>
        <authorList>
            <person name="Li Y."/>
        </authorList>
    </citation>
    <scope>NUCLEOTIDE SEQUENCE [LARGE SCALE GENOMIC DNA]</scope>
    <source>
        <strain evidence="1 2">DSM 23821</strain>
    </source>
</reference>
<dbReference type="InterPro" id="IPR005946">
    <property type="entry name" value="Rib-P_diPkinase"/>
</dbReference>
<sequence>MSIRFRSRVPEGWTVDSAVRPFRFPGGEWHFAWPERETPVSAVLTGAEPDDLVLLALWADVARERGVRSVAYIPYLPAARADRGTPFGARVYANLINAAGLDEVVVFDPHSPVAPGLVDDVRIVHSASAVRDAVFGRHGLPGDYVGIIAPDAGARDRATRVAELVGLPVFTAEKHRDQATGALLSYAPPTLPAHGRLLVVDDVCDGGATFVALAESTGVARERLTLWVSHGIFSGRADRLTEHYGEIITTDSHPGARRPEIGARVIRLHPYLIHDDTSPGDPRNERGNER</sequence>
<name>A0A7J5BNP0_9MICO</name>
<keyword evidence="2" id="KW-1185">Reference proteome</keyword>
<keyword evidence="1" id="KW-0808">Transferase</keyword>
<dbReference type="RefSeq" id="WP_158041686.1">
    <property type="nucleotide sequence ID" value="NZ_JACCFV010000001.1"/>
</dbReference>
<comment type="caution">
    <text evidence="1">The sequence shown here is derived from an EMBL/GenBank/DDBJ whole genome shotgun (WGS) entry which is preliminary data.</text>
</comment>
<dbReference type="GO" id="GO:0006164">
    <property type="term" value="P:purine nucleotide biosynthetic process"/>
    <property type="evidence" value="ECO:0007669"/>
    <property type="project" value="TreeGrafter"/>
</dbReference>
<dbReference type="GO" id="GO:0002189">
    <property type="term" value="C:ribose phosphate diphosphokinase complex"/>
    <property type="evidence" value="ECO:0007669"/>
    <property type="project" value="TreeGrafter"/>
</dbReference>
<dbReference type="EMBL" id="WBJZ01000021">
    <property type="protein sequence ID" value="KAB1653849.1"/>
    <property type="molecule type" value="Genomic_DNA"/>
</dbReference>
<protein>
    <submittedName>
        <fullName evidence="1">Ribose-phosphate pyrophosphokinase</fullName>
    </submittedName>
</protein>
<dbReference type="GO" id="GO:0004749">
    <property type="term" value="F:ribose phosphate diphosphokinase activity"/>
    <property type="evidence" value="ECO:0007669"/>
    <property type="project" value="TreeGrafter"/>
</dbReference>
<dbReference type="CDD" id="cd06223">
    <property type="entry name" value="PRTases_typeI"/>
    <property type="match status" value="1"/>
</dbReference>
<dbReference type="GO" id="GO:0006015">
    <property type="term" value="P:5-phosphoribose 1-diphosphate biosynthetic process"/>
    <property type="evidence" value="ECO:0007669"/>
    <property type="project" value="TreeGrafter"/>
</dbReference>
<dbReference type="InterPro" id="IPR029057">
    <property type="entry name" value="PRTase-like"/>
</dbReference>
<evidence type="ECO:0000313" key="1">
    <source>
        <dbReference type="EMBL" id="KAB1653849.1"/>
    </source>
</evidence>
<dbReference type="SMART" id="SM01400">
    <property type="entry name" value="Pribosyltran_N"/>
    <property type="match status" value="1"/>
</dbReference>
<accession>A0A7J5BNP0</accession>
<dbReference type="GO" id="GO:0005737">
    <property type="term" value="C:cytoplasm"/>
    <property type="evidence" value="ECO:0007669"/>
    <property type="project" value="TreeGrafter"/>
</dbReference>
<dbReference type="PANTHER" id="PTHR10210:SF41">
    <property type="entry name" value="RIBOSE-PHOSPHATE PYROPHOSPHOKINASE 1, CHLOROPLASTIC"/>
    <property type="match status" value="1"/>
</dbReference>
<dbReference type="PANTHER" id="PTHR10210">
    <property type="entry name" value="RIBOSE-PHOSPHATE DIPHOSPHOKINASE FAMILY MEMBER"/>
    <property type="match status" value="1"/>
</dbReference>
<evidence type="ECO:0000313" key="2">
    <source>
        <dbReference type="Proteomes" id="UP000467240"/>
    </source>
</evidence>
<dbReference type="Gene3D" id="3.40.50.2020">
    <property type="match status" value="2"/>
</dbReference>
<organism evidence="1 2">
    <name type="scientific">Pseudoclavibacter chungangensis</name>
    <dbReference type="NCBI Taxonomy" id="587635"/>
    <lineage>
        <taxon>Bacteria</taxon>
        <taxon>Bacillati</taxon>
        <taxon>Actinomycetota</taxon>
        <taxon>Actinomycetes</taxon>
        <taxon>Micrococcales</taxon>
        <taxon>Microbacteriaceae</taxon>
        <taxon>Pseudoclavibacter</taxon>
    </lineage>
</organism>
<gene>
    <name evidence="1" type="ORF">F8O01_14590</name>
</gene>
<dbReference type="AlphaFoldDB" id="A0A7J5BNP0"/>
<dbReference type="SUPFAM" id="SSF53271">
    <property type="entry name" value="PRTase-like"/>
    <property type="match status" value="2"/>
</dbReference>
<dbReference type="InterPro" id="IPR000836">
    <property type="entry name" value="PRTase_dom"/>
</dbReference>
<dbReference type="GO" id="GO:0000287">
    <property type="term" value="F:magnesium ion binding"/>
    <property type="evidence" value="ECO:0007669"/>
    <property type="project" value="InterPro"/>
</dbReference>
<dbReference type="OrthoDB" id="324294at2"/>
<proteinExistence type="predicted"/>
<dbReference type="GO" id="GO:0016301">
    <property type="term" value="F:kinase activity"/>
    <property type="evidence" value="ECO:0007669"/>
    <property type="project" value="UniProtKB-KW"/>
</dbReference>
<keyword evidence="1" id="KW-0418">Kinase</keyword>
<dbReference type="Proteomes" id="UP000467240">
    <property type="component" value="Unassembled WGS sequence"/>
</dbReference>